<keyword evidence="3" id="KW-1185">Reference proteome</keyword>
<dbReference type="EMBL" id="CP095005">
    <property type="protein sequence ID" value="UOO96436.1"/>
    <property type="molecule type" value="Genomic_DNA"/>
</dbReference>
<evidence type="ECO:0000313" key="2">
    <source>
        <dbReference type="EMBL" id="UOO96436.1"/>
    </source>
</evidence>
<organism evidence="1 4">
    <name type="scientific">Halococcus dombrowskii</name>
    <dbReference type="NCBI Taxonomy" id="179637"/>
    <lineage>
        <taxon>Archaea</taxon>
        <taxon>Methanobacteriati</taxon>
        <taxon>Methanobacteriota</taxon>
        <taxon>Stenosarchaea group</taxon>
        <taxon>Halobacteria</taxon>
        <taxon>Halobacteriales</taxon>
        <taxon>Halococcaceae</taxon>
        <taxon>Halococcus</taxon>
    </lineage>
</organism>
<reference evidence="1" key="1">
    <citation type="journal article" date="2014" name="Int. J. Syst. Evol. Microbiol.">
        <title>Complete genome sequence of Corynebacterium casei LMG S-19264T (=DSM 44701T), isolated from a smear-ripened cheese.</title>
        <authorList>
            <consortium name="US DOE Joint Genome Institute (JGI-PGF)"/>
            <person name="Walter F."/>
            <person name="Albersmeier A."/>
            <person name="Kalinowski J."/>
            <person name="Ruckert C."/>
        </authorList>
    </citation>
    <scope>NUCLEOTIDE SEQUENCE</scope>
    <source>
        <strain evidence="1">JCM 12289</strain>
    </source>
</reference>
<evidence type="ECO:0000313" key="1">
    <source>
        <dbReference type="EMBL" id="GAA0468986.1"/>
    </source>
</evidence>
<dbReference type="Proteomes" id="UP001500962">
    <property type="component" value="Unassembled WGS sequence"/>
</dbReference>
<dbReference type="KEGG" id="hdo:MUK72_06955"/>
<dbReference type="RefSeq" id="WP_244705140.1">
    <property type="nucleotide sequence ID" value="NZ_BAAADN010000043.1"/>
</dbReference>
<dbReference type="AlphaFoldDB" id="A0AAV3SJN2"/>
<gene>
    <name evidence="1" type="ORF">GCM10008985_27550</name>
    <name evidence="2" type="ORF">MUK72_06955</name>
</gene>
<name>A0AAV3SJN2_HALDO</name>
<evidence type="ECO:0000313" key="3">
    <source>
        <dbReference type="Proteomes" id="UP000830542"/>
    </source>
</evidence>
<dbReference type="Proteomes" id="UP000830542">
    <property type="component" value="Chromosome"/>
</dbReference>
<dbReference type="EMBL" id="BAAADN010000043">
    <property type="protein sequence ID" value="GAA0468986.1"/>
    <property type="molecule type" value="Genomic_DNA"/>
</dbReference>
<protein>
    <submittedName>
        <fullName evidence="1">Uncharacterized protein</fullName>
    </submittedName>
</protein>
<proteinExistence type="predicted"/>
<reference evidence="1" key="3">
    <citation type="submission" date="2023-12" db="EMBL/GenBank/DDBJ databases">
        <authorList>
            <person name="Sun Q."/>
            <person name="Inoue M."/>
        </authorList>
    </citation>
    <scope>NUCLEOTIDE SEQUENCE</scope>
    <source>
        <strain evidence="1">JCM 12289</strain>
    </source>
</reference>
<accession>A0AAV3SJN2</accession>
<dbReference type="GeneID" id="71761573"/>
<reference evidence="2" key="2">
    <citation type="submission" date="2022-04" db="EMBL/GenBank/DDBJ databases">
        <title>Sequencing and genomic assembly of Halococcus dombrowskii.</title>
        <authorList>
            <person name="Lim S.W."/>
            <person name="MacLea K.S."/>
        </authorList>
    </citation>
    <scope>NUCLEOTIDE SEQUENCE</scope>
    <source>
        <strain evidence="2">H4</strain>
    </source>
</reference>
<sequence>MTEQGEGGVLRSLKKLLTPSPTSEFHRFNYGESEWEIGRWDEAAFGRFRVACFNDKRCYRIVIRTGHASDEFKPVEYTVELTPYEIANIEDHDDGTRTIDYRFGNDEVVRTRETEKEAKDLALEIMKSIECGDWNRHESSLRGSKFN</sequence>
<evidence type="ECO:0000313" key="4">
    <source>
        <dbReference type="Proteomes" id="UP001500962"/>
    </source>
</evidence>